<proteinExistence type="predicted"/>
<dbReference type="CTD" id="9813960"/>
<organism evidence="2 3">
    <name type="scientific">Caenorhabditis remanei</name>
    <name type="common">Caenorhabditis vulgaris</name>
    <dbReference type="NCBI Taxonomy" id="31234"/>
    <lineage>
        <taxon>Eukaryota</taxon>
        <taxon>Metazoa</taxon>
        <taxon>Ecdysozoa</taxon>
        <taxon>Nematoda</taxon>
        <taxon>Chromadorea</taxon>
        <taxon>Rhabditida</taxon>
        <taxon>Rhabditina</taxon>
        <taxon>Rhabditomorpha</taxon>
        <taxon>Rhabditoidea</taxon>
        <taxon>Rhabditidae</taxon>
        <taxon>Peloderinae</taxon>
        <taxon>Caenorhabditis</taxon>
    </lineage>
</organism>
<protein>
    <submittedName>
        <fullName evidence="2">Uncharacterized protein</fullName>
    </submittedName>
</protein>
<evidence type="ECO:0000313" key="2">
    <source>
        <dbReference type="EMBL" id="KAF1749639.1"/>
    </source>
</evidence>
<dbReference type="AlphaFoldDB" id="A0A2P4VJK5"/>
<reference evidence="2 3" key="1">
    <citation type="submission" date="2019-12" db="EMBL/GenBank/DDBJ databases">
        <title>Chromosome-level assembly of the Caenorhabditis remanei genome.</title>
        <authorList>
            <person name="Teterina A.A."/>
            <person name="Willis J.H."/>
            <person name="Phillips P.C."/>
        </authorList>
    </citation>
    <scope>NUCLEOTIDE SEQUENCE [LARGE SCALE GENOMIC DNA]</scope>
    <source>
        <strain evidence="2 3">PX506</strain>
        <tissue evidence="2">Whole organism</tissue>
    </source>
</reference>
<evidence type="ECO:0000313" key="3">
    <source>
        <dbReference type="Proteomes" id="UP000483820"/>
    </source>
</evidence>
<feature type="compositionally biased region" description="Basic and acidic residues" evidence="1">
    <location>
        <begin position="76"/>
        <end position="94"/>
    </location>
</feature>
<dbReference type="Proteomes" id="UP000483820">
    <property type="component" value="Chromosome X"/>
</dbReference>
<name>A0A2P4VJK5_CAERE</name>
<comment type="caution">
    <text evidence="2">The sequence shown here is derived from an EMBL/GenBank/DDBJ whole genome shotgun (WGS) entry which is preliminary data.</text>
</comment>
<evidence type="ECO:0000256" key="1">
    <source>
        <dbReference type="SAM" id="MobiDB-lite"/>
    </source>
</evidence>
<dbReference type="RefSeq" id="XP_053580230.1">
    <property type="nucleotide sequence ID" value="XM_053736664.1"/>
</dbReference>
<dbReference type="GeneID" id="9813960"/>
<feature type="region of interest" description="Disordered" evidence="1">
    <location>
        <begin position="1"/>
        <end position="38"/>
    </location>
</feature>
<sequence>MLDSSNESSENEKESDDVEEPTAAGEVGKPQHAALLVPDTADYDDDVIMKKDQPSAHLQIFVSLMIRRGVHRRGNKQGDGKKKWRNRPPEEKSRKDKRSYSSFVFQSSMFLWPPRPPPN</sequence>
<dbReference type="EMBL" id="WUAV01000006">
    <property type="protein sequence ID" value="KAF1749639.1"/>
    <property type="molecule type" value="Genomic_DNA"/>
</dbReference>
<accession>A0A2P4VJK5</accession>
<gene>
    <name evidence="2" type="ORF">GCK72_026107</name>
</gene>
<feature type="region of interest" description="Disordered" evidence="1">
    <location>
        <begin position="67"/>
        <end position="102"/>
    </location>
</feature>
<dbReference type="KEGG" id="crq:GCK72_026107"/>